<feature type="compositionally biased region" description="Low complexity" evidence="1">
    <location>
        <begin position="427"/>
        <end position="450"/>
    </location>
</feature>
<proteinExistence type="predicted"/>
<dbReference type="InterPro" id="IPR006860">
    <property type="entry name" value="FecR"/>
</dbReference>
<dbReference type="Proteomes" id="UP001304650">
    <property type="component" value="Chromosome"/>
</dbReference>
<keyword evidence="4" id="KW-1185">Reference proteome</keyword>
<dbReference type="KEGG" id="proo:MJB10_18930"/>
<evidence type="ECO:0000259" key="2">
    <source>
        <dbReference type="Pfam" id="PF04773"/>
    </source>
</evidence>
<feature type="region of interest" description="Disordered" evidence="1">
    <location>
        <begin position="408"/>
        <end position="450"/>
    </location>
</feature>
<reference evidence="3" key="1">
    <citation type="submission" date="2022-02" db="EMBL/GenBank/DDBJ databases">
        <title>Paenibacillus sp. MBLB1832 Whole Genome Shotgun Sequencing.</title>
        <authorList>
            <person name="Hwang C.Y."/>
            <person name="Cho E.-S."/>
            <person name="Seo M.-J."/>
        </authorList>
    </citation>
    <scope>NUCLEOTIDE SEQUENCE</scope>
    <source>
        <strain evidence="3">MBLB1832</strain>
    </source>
</reference>
<accession>A0AA96RJC8</accession>
<feature type="domain" description="FecR protein" evidence="2">
    <location>
        <begin position="68"/>
        <end position="170"/>
    </location>
</feature>
<evidence type="ECO:0000313" key="4">
    <source>
        <dbReference type="Proteomes" id="UP001304650"/>
    </source>
</evidence>
<dbReference type="PANTHER" id="PTHR38731:SF1">
    <property type="entry name" value="FECR PROTEIN DOMAIN-CONTAINING PROTEIN"/>
    <property type="match status" value="1"/>
</dbReference>
<dbReference type="PANTHER" id="PTHR38731">
    <property type="entry name" value="LIPL45-RELATED LIPOPROTEIN-RELATED"/>
    <property type="match status" value="1"/>
</dbReference>
<dbReference type="Gene3D" id="2.60.120.1440">
    <property type="match status" value="1"/>
</dbReference>
<feature type="compositionally biased region" description="Basic and acidic residues" evidence="1">
    <location>
        <begin position="408"/>
        <end position="423"/>
    </location>
</feature>
<evidence type="ECO:0000313" key="3">
    <source>
        <dbReference type="EMBL" id="WNR43174.1"/>
    </source>
</evidence>
<sequence length="610" mass="65602">MTKKSFLSVLLSFSLLFSLLSVLIVKPVDAKTVRVALISELSGDVTVKKGGGSKVYDAYENMSLNQGDTVYTGDDSSVTLNLSSGDADVTLGDNAELNVSDLNSSNGNKKSKLKVWAGSMWVKVKSLAGADDEFEVETPTAVMGVRGTQFYVFVDPVSGQTKMAVGSGRVSASTVTSNSDDTQTTTITYLNPTQQITMDGRNETDDLGLKVEFLDIDEFIKQASPEIIKELIQNKAEIDKENAEFVEKKKKELADGKVVDDQTSLSIKSLSDLGKVSSNLENLVGNIAKKALDDKKLSKDEIDKAVKTANDKITDTTKKLDLNNVKPLDKTAGVDPDAEAKKQEALKKLEEAKLKAKLEKEKAEEEAKKKLADALKKLEEERKKLEEAKKAAEDKAKAEAEAKLKEALSAKEKEEFEKAKSANDGKTTTTTTTGTGNSNSGSSTVTPPSVSLNVRDAQTHEGEGTYTTFNLDVNLSDFTGIYGVEVHLLYTGDVYPDLSTVEGDGLENGTIFDSSTSADYFNHYGNYTSGEFIYAVTKYGTVDNTVAFTGAKKLVTIPLGVYGSGQVSVGKIVIVRKDGTVVTQIPIDVTKILPVHVGSTSTSNTTVPQA</sequence>
<dbReference type="AlphaFoldDB" id="A0AA96RJC8"/>
<organism evidence="3 4">
    <name type="scientific">Paenibacillus roseopurpureus</name>
    <dbReference type="NCBI Taxonomy" id="2918901"/>
    <lineage>
        <taxon>Bacteria</taxon>
        <taxon>Bacillati</taxon>
        <taxon>Bacillota</taxon>
        <taxon>Bacilli</taxon>
        <taxon>Bacillales</taxon>
        <taxon>Paenibacillaceae</taxon>
        <taxon>Paenibacillus</taxon>
    </lineage>
</organism>
<name>A0AA96RJC8_9BACL</name>
<dbReference type="RefSeq" id="WP_314797200.1">
    <property type="nucleotide sequence ID" value="NZ_CP130319.1"/>
</dbReference>
<dbReference type="Pfam" id="PF04773">
    <property type="entry name" value="FecR"/>
    <property type="match status" value="1"/>
</dbReference>
<evidence type="ECO:0000256" key="1">
    <source>
        <dbReference type="SAM" id="MobiDB-lite"/>
    </source>
</evidence>
<dbReference type="EMBL" id="CP130319">
    <property type="protein sequence ID" value="WNR43174.1"/>
    <property type="molecule type" value="Genomic_DNA"/>
</dbReference>
<protein>
    <submittedName>
        <fullName evidence="3">FecR domain-containing protein</fullName>
    </submittedName>
</protein>
<gene>
    <name evidence="3" type="ORF">MJB10_18930</name>
</gene>